<dbReference type="GO" id="GO:0004190">
    <property type="term" value="F:aspartic-type endopeptidase activity"/>
    <property type="evidence" value="ECO:0007669"/>
    <property type="project" value="InterPro"/>
</dbReference>
<reference evidence="1" key="1">
    <citation type="submission" date="2020-08" db="EMBL/GenBank/DDBJ databases">
        <title>Spodoptera exigua strain:BAW_Kor-Di-RS1 Genome sequencing and assembly.</title>
        <authorList>
            <person name="Kim J."/>
            <person name="Nam H.Y."/>
            <person name="Kwon M."/>
            <person name="Choi J.H."/>
            <person name="Cho S.R."/>
            <person name="Kim G.-H."/>
        </authorList>
    </citation>
    <scope>NUCLEOTIDE SEQUENCE</scope>
    <source>
        <strain evidence="1">BAW_Kor-Di-RS1</strain>
        <tissue evidence="1">Whole-body</tissue>
    </source>
</reference>
<dbReference type="CDD" id="cd00303">
    <property type="entry name" value="retropepsin_like"/>
    <property type="match status" value="1"/>
</dbReference>
<dbReference type="EMBL" id="JACKWZ010000061">
    <property type="protein sequence ID" value="KAF9418093.1"/>
    <property type="molecule type" value="Genomic_DNA"/>
</dbReference>
<protein>
    <recommendedName>
        <fullName evidence="3">Peptidase A2 domain-containing protein</fullName>
    </recommendedName>
</protein>
<dbReference type="InterPro" id="IPR021109">
    <property type="entry name" value="Peptidase_aspartic_dom_sf"/>
</dbReference>
<evidence type="ECO:0008006" key="3">
    <source>
        <dbReference type="Google" id="ProtNLM"/>
    </source>
</evidence>
<dbReference type="Pfam" id="PF13650">
    <property type="entry name" value="Asp_protease_2"/>
    <property type="match status" value="1"/>
</dbReference>
<organism evidence="1 2">
    <name type="scientific">Spodoptera exigua</name>
    <name type="common">Beet armyworm</name>
    <name type="synonym">Noctua fulgens</name>
    <dbReference type="NCBI Taxonomy" id="7107"/>
    <lineage>
        <taxon>Eukaryota</taxon>
        <taxon>Metazoa</taxon>
        <taxon>Ecdysozoa</taxon>
        <taxon>Arthropoda</taxon>
        <taxon>Hexapoda</taxon>
        <taxon>Insecta</taxon>
        <taxon>Pterygota</taxon>
        <taxon>Neoptera</taxon>
        <taxon>Endopterygota</taxon>
        <taxon>Lepidoptera</taxon>
        <taxon>Glossata</taxon>
        <taxon>Ditrysia</taxon>
        <taxon>Noctuoidea</taxon>
        <taxon>Noctuidae</taxon>
        <taxon>Amphipyrinae</taxon>
        <taxon>Spodoptera</taxon>
    </lineage>
</organism>
<accession>A0A835GKP7</accession>
<dbReference type="SUPFAM" id="SSF50630">
    <property type="entry name" value="Acid proteases"/>
    <property type="match status" value="1"/>
</dbReference>
<name>A0A835GKP7_SPOEX</name>
<dbReference type="PROSITE" id="PS00141">
    <property type="entry name" value="ASP_PROTEASE"/>
    <property type="match status" value="1"/>
</dbReference>
<gene>
    <name evidence="1" type="ORF">HW555_005001</name>
</gene>
<dbReference type="GO" id="GO:0006508">
    <property type="term" value="P:proteolysis"/>
    <property type="evidence" value="ECO:0007669"/>
    <property type="project" value="InterPro"/>
</dbReference>
<proteinExistence type="predicted"/>
<evidence type="ECO:0000313" key="2">
    <source>
        <dbReference type="Proteomes" id="UP000648187"/>
    </source>
</evidence>
<dbReference type="InterPro" id="IPR001969">
    <property type="entry name" value="Aspartic_peptidase_AS"/>
</dbReference>
<keyword evidence="2" id="KW-1185">Reference proteome</keyword>
<dbReference type="Proteomes" id="UP000648187">
    <property type="component" value="Unassembled WGS sequence"/>
</dbReference>
<dbReference type="Gene3D" id="2.40.70.10">
    <property type="entry name" value="Acid Proteases"/>
    <property type="match status" value="1"/>
</dbReference>
<sequence length="219" mass="24406">MKTYFTTNECGAIDDVMHDVHVVNTDMKCATIHERNATYDSDSSNRSIDVIDRDVKDNNNIALFTSRSRQKPLKTVKICGKTAEALVDSGSDINLITDEWRRQLGLSVNSDSVSVSGLGLSIIKTSGSCTMDIIIDDKKYENVKFYVISKSEMPFCIILGNDFLQRVTMCMSGIVSEGRHSVRMTECGINLIDYRGFPVDVPSRNAVGVAPRYFKYAAY</sequence>
<comment type="caution">
    <text evidence="1">The sequence shown here is derived from an EMBL/GenBank/DDBJ whole genome shotgun (WGS) entry which is preliminary data.</text>
</comment>
<dbReference type="AlphaFoldDB" id="A0A835GKP7"/>
<evidence type="ECO:0000313" key="1">
    <source>
        <dbReference type="EMBL" id="KAF9418093.1"/>
    </source>
</evidence>